<dbReference type="Pfam" id="PF07715">
    <property type="entry name" value="Plug"/>
    <property type="match status" value="1"/>
</dbReference>
<keyword evidence="10 11" id="KW-0998">Cell outer membrane</keyword>
<evidence type="ECO:0000256" key="4">
    <source>
        <dbReference type="ARBA" id="ARBA00022496"/>
    </source>
</evidence>
<evidence type="ECO:0000256" key="13">
    <source>
        <dbReference type="SAM" id="SignalP"/>
    </source>
</evidence>
<dbReference type="InterPro" id="IPR036942">
    <property type="entry name" value="Beta-barrel_TonB_sf"/>
</dbReference>
<dbReference type="PANTHER" id="PTHR32552">
    <property type="entry name" value="FERRICHROME IRON RECEPTOR-RELATED"/>
    <property type="match status" value="1"/>
</dbReference>
<evidence type="ECO:0000256" key="12">
    <source>
        <dbReference type="RuleBase" id="RU003357"/>
    </source>
</evidence>
<keyword evidence="3 11" id="KW-1134">Transmembrane beta strand</keyword>
<comment type="subcellular location">
    <subcellularLocation>
        <location evidence="1 11">Cell outer membrane</location>
        <topology evidence="1 11">Multi-pass membrane protein</topology>
    </subcellularLocation>
</comment>
<dbReference type="GO" id="GO:0006826">
    <property type="term" value="P:iron ion transport"/>
    <property type="evidence" value="ECO:0007669"/>
    <property type="project" value="UniProtKB-KW"/>
</dbReference>
<dbReference type="PROSITE" id="PS52016">
    <property type="entry name" value="TONB_DEPENDENT_REC_3"/>
    <property type="match status" value="1"/>
</dbReference>
<sequence>MQSARKDIQPFRRKLLASAVAAGLMQVAGASLAQGPQLEEVLVTASAREQSVQDIPYNISAMQGSEIDAQQITDQADLLRAISGVSVVDRGYRNSGTVNSIIIRGLNVDSSLNGDISLNAVPTVSTYVDNTPLFANFVLRDIERVEVLRGPQGTLYGSGSLGGTVRYITRKPNPDEFEGQLTGGYSQTDGSEGDNTDLFGMVNIPFGSAAALRVSGGRIDNDGVIDYVNAYQLNEFGEPMVDAGNGNCVSPRDASNDQLLNNGACYRNAEDADDVEIEYAKAALAWDITDRLSVRGSYHHQEDEVGARRATTLGDNNQPEGSPLYQNYGDHESGQVLLEPSSREVDLMSLDVEWDLGFATLTSNSSWYDHEGVGDSDNGGLWVSGGEEAPEASRDWITAFGYSGWPRPAQRAERGYEDDTFVQELRLISNESVAGFDWLIGGFYMDQDTTVFQNSWNPGMNAFNEACRATGSAVCDNFWPRFYSGLTERDFEYRRDVQFEELAVYGDLTYNFSETFRATVGARWFDNETVNDTIMGFPLVEGWTSPEVPQSTDDDSDILLKLNVSWDMNDVAMLYGTVSEGYRRGGANAIPSLDNGDPFGEPNADAIRTYDKDTVTNYEVGIKGRLDNLSYTVSAFYVDWQDPQLNATSDWYGFFLAANGDEASTQGIEVELDGYLGDSFHYHLGYTYVKAELEADFISPQSGSVIAPEGSTLPGTPENVFSASVDNTWTLGSDWSLVARASAYYQSEAENYINQSSVINETFDSFWLLGASMSLVSGNWDVTLYGKNLGNDEGVTGSFTSGYWSYDTGVFENWYGNGNRQMIVQPRTIGLSANYRF</sequence>
<dbReference type="InterPro" id="IPR039426">
    <property type="entry name" value="TonB-dep_rcpt-like"/>
</dbReference>
<evidence type="ECO:0000259" key="14">
    <source>
        <dbReference type="Pfam" id="PF00593"/>
    </source>
</evidence>
<keyword evidence="2 11" id="KW-0813">Transport</keyword>
<dbReference type="InterPro" id="IPR000531">
    <property type="entry name" value="Beta-barrel_TonB"/>
</dbReference>
<protein>
    <submittedName>
        <fullName evidence="16">TonB-dependent receptor</fullName>
    </submittedName>
</protein>
<feature type="chain" id="PRO_5022933774" evidence="13">
    <location>
        <begin position="34"/>
        <end position="837"/>
    </location>
</feature>
<evidence type="ECO:0000256" key="9">
    <source>
        <dbReference type="ARBA" id="ARBA00023136"/>
    </source>
</evidence>
<dbReference type="Gene3D" id="2.40.170.20">
    <property type="entry name" value="TonB-dependent receptor, beta-barrel domain"/>
    <property type="match status" value="2"/>
</dbReference>
<evidence type="ECO:0000256" key="3">
    <source>
        <dbReference type="ARBA" id="ARBA00022452"/>
    </source>
</evidence>
<feature type="domain" description="TonB-dependent receptor plug" evidence="15">
    <location>
        <begin position="52"/>
        <end position="164"/>
    </location>
</feature>
<evidence type="ECO:0000256" key="7">
    <source>
        <dbReference type="ARBA" id="ARBA00023065"/>
    </source>
</evidence>
<keyword evidence="5 11" id="KW-0812">Transmembrane</keyword>
<evidence type="ECO:0000259" key="15">
    <source>
        <dbReference type="Pfam" id="PF07715"/>
    </source>
</evidence>
<evidence type="ECO:0000313" key="17">
    <source>
        <dbReference type="Proteomes" id="UP000321933"/>
    </source>
</evidence>
<comment type="similarity">
    <text evidence="11 12">Belongs to the TonB-dependent receptor family.</text>
</comment>
<keyword evidence="6" id="KW-0408">Iron</keyword>
<name>A0A5C9A0I0_9GAMM</name>
<evidence type="ECO:0000256" key="11">
    <source>
        <dbReference type="PROSITE-ProRule" id="PRU01360"/>
    </source>
</evidence>
<evidence type="ECO:0000256" key="2">
    <source>
        <dbReference type="ARBA" id="ARBA00022448"/>
    </source>
</evidence>
<dbReference type="RefSeq" id="WP_148062229.1">
    <property type="nucleotide sequence ID" value="NZ_VRYZ01000001.1"/>
</dbReference>
<evidence type="ECO:0000256" key="8">
    <source>
        <dbReference type="ARBA" id="ARBA00023077"/>
    </source>
</evidence>
<organism evidence="16 17">
    <name type="scientific">Parahaliea aestuarii</name>
    <dbReference type="NCBI Taxonomy" id="1852021"/>
    <lineage>
        <taxon>Bacteria</taxon>
        <taxon>Pseudomonadati</taxon>
        <taxon>Pseudomonadota</taxon>
        <taxon>Gammaproteobacteria</taxon>
        <taxon>Cellvibrionales</taxon>
        <taxon>Halieaceae</taxon>
        <taxon>Parahaliea</taxon>
    </lineage>
</organism>
<dbReference type="InterPro" id="IPR012910">
    <property type="entry name" value="Plug_dom"/>
</dbReference>
<gene>
    <name evidence="16" type="ORF">FVW59_00150</name>
</gene>
<keyword evidence="17" id="KW-1185">Reference proteome</keyword>
<evidence type="ECO:0000256" key="6">
    <source>
        <dbReference type="ARBA" id="ARBA00023004"/>
    </source>
</evidence>
<dbReference type="AlphaFoldDB" id="A0A5C9A0I0"/>
<dbReference type="OrthoDB" id="127311at2"/>
<evidence type="ECO:0000313" key="16">
    <source>
        <dbReference type="EMBL" id="TXS94373.1"/>
    </source>
</evidence>
<dbReference type="Proteomes" id="UP000321933">
    <property type="component" value="Unassembled WGS sequence"/>
</dbReference>
<proteinExistence type="inferred from homology"/>
<dbReference type="Pfam" id="PF00593">
    <property type="entry name" value="TonB_dep_Rec_b-barrel"/>
    <property type="match status" value="1"/>
</dbReference>
<feature type="signal peptide" evidence="13">
    <location>
        <begin position="1"/>
        <end position="33"/>
    </location>
</feature>
<evidence type="ECO:0000256" key="10">
    <source>
        <dbReference type="ARBA" id="ARBA00023237"/>
    </source>
</evidence>
<dbReference type="PANTHER" id="PTHR32552:SF81">
    <property type="entry name" value="TONB-DEPENDENT OUTER MEMBRANE RECEPTOR"/>
    <property type="match status" value="1"/>
</dbReference>
<keyword evidence="7" id="KW-0406">Ion transport</keyword>
<keyword evidence="16" id="KW-0675">Receptor</keyword>
<evidence type="ECO:0000256" key="1">
    <source>
        <dbReference type="ARBA" id="ARBA00004571"/>
    </source>
</evidence>
<dbReference type="SUPFAM" id="SSF56935">
    <property type="entry name" value="Porins"/>
    <property type="match status" value="1"/>
</dbReference>
<reference evidence="16 17" key="1">
    <citation type="submission" date="2019-08" db="EMBL/GenBank/DDBJ databases">
        <title>Parahaliea maris sp. nov., isolated from the surface seawater.</title>
        <authorList>
            <person name="Liu Y."/>
        </authorList>
    </citation>
    <scope>NUCLEOTIDE SEQUENCE [LARGE SCALE GENOMIC DNA]</scope>
    <source>
        <strain evidence="16 17">S2-26</strain>
    </source>
</reference>
<feature type="domain" description="TonB-dependent receptor-like beta-barrel" evidence="14">
    <location>
        <begin position="340"/>
        <end position="789"/>
    </location>
</feature>
<keyword evidence="13" id="KW-0732">Signal</keyword>
<dbReference type="GO" id="GO:0009279">
    <property type="term" value="C:cell outer membrane"/>
    <property type="evidence" value="ECO:0007669"/>
    <property type="project" value="UniProtKB-SubCell"/>
</dbReference>
<comment type="caution">
    <text evidence="16">The sequence shown here is derived from an EMBL/GenBank/DDBJ whole genome shotgun (WGS) entry which is preliminary data.</text>
</comment>
<dbReference type="EMBL" id="VRYZ01000001">
    <property type="protein sequence ID" value="TXS94373.1"/>
    <property type="molecule type" value="Genomic_DNA"/>
</dbReference>
<keyword evidence="9 11" id="KW-0472">Membrane</keyword>
<evidence type="ECO:0000256" key="5">
    <source>
        <dbReference type="ARBA" id="ARBA00022692"/>
    </source>
</evidence>
<keyword evidence="4" id="KW-0410">Iron transport</keyword>
<keyword evidence="8 12" id="KW-0798">TonB box</keyword>
<accession>A0A5C9A0I0</accession>